<evidence type="ECO:0000313" key="2">
    <source>
        <dbReference type="EMBL" id="CAE8661634.1"/>
    </source>
</evidence>
<sequence length="464" mass="51614">MAQRREQRRGGGWAQLRWDEDGKSFHIEQEAIGLTDENVEVWLAEVEEKLQEADAKNVICTTLNLSRNDLGDWGVRQIVRLFVRLHVSVITLKLFRNWVADEGSRAIGELIRNSPEAVQEIHLSHNQITSRGAMAIFEAVQDSGKYPCNSRKGGSPLWLRMETNHIVWDQVIQKAAQWKMNWISGEKRDSWRTEQRKGERAIECPVIAMHHSFDKQASKPSKGGAKGDHSGWASGPSGKGWRGEDSGRAGDAWAAPSEGWSGKGAAASSGTAGPASGWRNQEFSSNGAVASLFKGSPPKGHGKGGESAADDSADLTMMGVQRHMEQKLNTFADQQNEKMDLILSVLNDLKLRQAKLEEVVQQIQGDHQQQQVRLQQQMAQQQQQNPQQQNPQQHQVHQNQNPSHHQGQTMHQHQPIMHQHPQHLQQPAQQYAVTPVRIAGMPVDGGASPQSWGGDQWPGGSVVW</sequence>
<accession>A0A813J0M1</accession>
<dbReference type="InterPro" id="IPR001611">
    <property type="entry name" value="Leu-rich_rpt"/>
</dbReference>
<feature type="region of interest" description="Disordered" evidence="1">
    <location>
        <begin position="372"/>
        <end position="427"/>
    </location>
</feature>
<dbReference type="SUPFAM" id="SSF52047">
    <property type="entry name" value="RNI-like"/>
    <property type="match status" value="1"/>
</dbReference>
<dbReference type="Proteomes" id="UP000626109">
    <property type="component" value="Unassembled WGS sequence"/>
</dbReference>
<reference evidence="2" key="1">
    <citation type="submission" date="2021-02" db="EMBL/GenBank/DDBJ databases">
        <authorList>
            <person name="Dougan E. K."/>
            <person name="Rhodes N."/>
            <person name="Thang M."/>
            <person name="Chan C."/>
        </authorList>
    </citation>
    <scope>NUCLEOTIDE SEQUENCE</scope>
</reference>
<comment type="caution">
    <text evidence="2">The sequence shown here is derived from an EMBL/GenBank/DDBJ whole genome shotgun (WGS) entry which is preliminary data.</text>
</comment>
<feature type="compositionally biased region" description="Polar residues" evidence="1">
    <location>
        <begin position="278"/>
        <end position="288"/>
    </location>
</feature>
<feature type="compositionally biased region" description="Low complexity" evidence="1">
    <location>
        <begin position="257"/>
        <end position="277"/>
    </location>
</feature>
<gene>
    <name evidence="2" type="ORF">PGLA2088_LOCUS14585</name>
</gene>
<dbReference type="Gene3D" id="3.80.10.10">
    <property type="entry name" value="Ribonuclease Inhibitor"/>
    <property type="match status" value="1"/>
</dbReference>
<proteinExistence type="predicted"/>
<protein>
    <submittedName>
        <fullName evidence="2">Uncharacterized protein</fullName>
    </submittedName>
</protein>
<feature type="region of interest" description="Disordered" evidence="1">
    <location>
        <begin position="214"/>
        <end position="311"/>
    </location>
</feature>
<evidence type="ECO:0000256" key="1">
    <source>
        <dbReference type="SAM" id="MobiDB-lite"/>
    </source>
</evidence>
<dbReference type="Pfam" id="PF13516">
    <property type="entry name" value="LRR_6"/>
    <property type="match status" value="2"/>
</dbReference>
<dbReference type="InterPro" id="IPR032675">
    <property type="entry name" value="LRR_dom_sf"/>
</dbReference>
<dbReference type="AlphaFoldDB" id="A0A813J0M1"/>
<name>A0A813J0M1_POLGL</name>
<organism evidence="2 3">
    <name type="scientific">Polarella glacialis</name>
    <name type="common">Dinoflagellate</name>
    <dbReference type="NCBI Taxonomy" id="89957"/>
    <lineage>
        <taxon>Eukaryota</taxon>
        <taxon>Sar</taxon>
        <taxon>Alveolata</taxon>
        <taxon>Dinophyceae</taxon>
        <taxon>Suessiales</taxon>
        <taxon>Suessiaceae</taxon>
        <taxon>Polarella</taxon>
    </lineage>
</organism>
<dbReference type="EMBL" id="CAJNNW010017800">
    <property type="protein sequence ID" value="CAE8661634.1"/>
    <property type="molecule type" value="Genomic_DNA"/>
</dbReference>
<feature type="region of interest" description="Disordered" evidence="1">
    <location>
        <begin position="442"/>
        <end position="464"/>
    </location>
</feature>
<evidence type="ECO:0000313" key="3">
    <source>
        <dbReference type="Proteomes" id="UP000626109"/>
    </source>
</evidence>